<dbReference type="InterPro" id="IPR046700">
    <property type="entry name" value="DUF6570"/>
</dbReference>
<dbReference type="Proteomes" id="UP001219525">
    <property type="component" value="Unassembled WGS sequence"/>
</dbReference>
<accession>A0AAD6US11</accession>
<dbReference type="EMBL" id="JARJCW010000107">
    <property type="protein sequence ID" value="KAJ7193513.1"/>
    <property type="molecule type" value="Genomic_DNA"/>
</dbReference>
<feature type="domain" description="DUF6570" evidence="1">
    <location>
        <begin position="16"/>
        <end position="153"/>
    </location>
</feature>
<feature type="non-terminal residue" evidence="2">
    <location>
        <position position="159"/>
    </location>
</feature>
<proteinExistence type="predicted"/>
<reference evidence="2" key="1">
    <citation type="submission" date="2023-03" db="EMBL/GenBank/DDBJ databases">
        <title>Massive genome expansion in bonnet fungi (Mycena s.s.) driven by repeated elements and novel gene families across ecological guilds.</title>
        <authorList>
            <consortium name="Lawrence Berkeley National Laboratory"/>
            <person name="Harder C.B."/>
            <person name="Miyauchi S."/>
            <person name="Viragh M."/>
            <person name="Kuo A."/>
            <person name="Thoen E."/>
            <person name="Andreopoulos B."/>
            <person name="Lu D."/>
            <person name="Skrede I."/>
            <person name="Drula E."/>
            <person name="Henrissat B."/>
            <person name="Morin E."/>
            <person name="Kohler A."/>
            <person name="Barry K."/>
            <person name="LaButti K."/>
            <person name="Morin E."/>
            <person name="Salamov A."/>
            <person name="Lipzen A."/>
            <person name="Mereny Z."/>
            <person name="Hegedus B."/>
            <person name="Baldrian P."/>
            <person name="Stursova M."/>
            <person name="Weitz H."/>
            <person name="Taylor A."/>
            <person name="Grigoriev I.V."/>
            <person name="Nagy L.G."/>
            <person name="Martin F."/>
            <person name="Kauserud H."/>
        </authorList>
    </citation>
    <scope>NUCLEOTIDE SEQUENCE</scope>
    <source>
        <strain evidence="2">9144</strain>
    </source>
</reference>
<dbReference type="AlphaFoldDB" id="A0AAD6US11"/>
<keyword evidence="3" id="KW-1185">Reference proteome</keyword>
<evidence type="ECO:0000313" key="3">
    <source>
        <dbReference type="Proteomes" id="UP001219525"/>
    </source>
</evidence>
<comment type="caution">
    <text evidence="2">The sequence shown here is derived from an EMBL/GenBank/DDBJ whole genome shotgun (WGS) entry which is preliminary data.</text>
</comment>
<organism evidence="2 3">
    <name type="scientific">Mycena pura</name>
    <dbReference type="NCBI Taxonomy" id="153505"/>
    <lineage>
        <taxon>Eukaryota</taxon>
        <taxon>Fungi</taxon>
        <taxon>Dikarya</taxon>
        <taxon>Basidiomycota</taxon>
        <taxon>Agaricomycotina</taxon>
        <taxon>Agaricomycetes</taxon>
        <taxon>Agaricomycetidae</taxon>
        <taxon>Agaricales</taxon>
        <taxon>Marasmiineae</taxon>
        <taxon>Mycenaceae</taxon>
        <taxon>Mycena</taxon>
    </lineage>
</organism>
<evidence type="ECO:0000313" key="2">
    <source>
        <dbReference type="EMBL" id="KAJ7193513.1"/>
    </source>
</evidence>
<evidence type="ECO:0000259" key="1">
    <source>
        <dbReference type="Pfam" id="PF20209"/>
    </source>
</evidence>
<gene>
    <name evidence="2" type="ORF">GGX14DRAFT_342306</name>
</gene>
<sequence length="159" mass="17997">LCRNCYRSVKGGRFFQVPLYSWANGCWIGDLPPELDGLTYTEELVIARAHTTKCWAKINSSSVPYPLQQRAASGNVCIHPHEISTLATSLPRPMSSLYDEIVVIFVSENQEATPDIFKRTPFIARRGRILHALNWLKHNNPLYHDIVIDLAALSEYPSD</sequence>
<dbReference type="Pfam" id="PF20209">
    <property type="entry name" value="DUF6570"/>
    <property type="match status" value="1"/>
</dbReference>
<protein>
    <recommendedName>
        <fullName evidence="1">DUF6570 domain-containing protein</fullName>
    </recommendedName>
</protein>
<name>A0AAD6US11_9AGAR</name>
<feature type="non-terminal residue" evidence="2">
    <location>
        <position position="1"/>
    </location>
</feature>